<dbReference type="InterPro" id="IPR016181">
    <property type="entry name" value="Acyl_CoA_acyltransferase"/>
</dbReference>
<gene>
    <name evidence="2" type="ORF">GM658_27425</name>
</gene>
<keyword evidence="3" id="KW-1185">Reference proteome</keyword>
<feature type="domain" description="BioF2-like acetyltransferase" evidence="1">
    <location>
        <begin position="156"/>
        <end position="304"/>
    </location>
</feature>
<keyword evidence="2" id="KW-0808">Transferase</keyword>
<dbReference type="OrthoDB" id="4349922at2"/>
<reference evidence="2 3" key="1">
    <citation type="submission" date="2019-11" db="EMBL/GenBank/DDBJ databases">
        <title>Type strains purchased from KCTC, JCM and DSMZ.</title>
        <authorList>
            <person name="Lu H."/>
        </authorList>
    </citation>
    <scope>NUCLEOTIDE SEQUENCE [LARGE SCALE GENOMIC DNA]</scope>
    <source>
        <strain evidence="2 3">JCM 31587</strain>
    </source>
</reference>
<accession>A0A6L6QSD5</accession>
<dbReference type="Pfam" id="PF13480">
    <property type="entry name" value="Acetyltransf_6"/>
    <property type="match status" value="1"/>
</dbReference>
<dbReference type="AlphaFoldDB" id="A0A6L6QSD5"/>
<dbReference type="RefSeq" id="WP_155457293.1">
    <property type="nucleotide sequence ID" value="NZ_WNKX01000041.1"/>
</dbReference>
<dbReference type="EMBL" id="WNKX01000041">
    <property type="protein sequence ID" value="MTW14353.1"/>
    <property type="molecule type" value="Genomic_DNA"/>
</dbReference>
<dbReference type="InterPro" id="IPR038740">
    <property type="entry name" value="BioF2-like_GNAT_dom"/>
</dbReference>
<comment type="caution">
    <text evidence="2">The sequence shown here is derived from an EMBL/GenBank/DDBJ whole genome shotgun (WGS) entry which is preliminary data.</text>
</comment>
<dbReference type="SUPFAM" id="SSF55729">
    <property type="entry name" value="Acyl-CoA N-acyltransferases (Nat)"/>
    <property type="match status" value="1"/>
</dbReference>
<protein>
    <submittedName>
        <fullName evidence="2">GNAT family N-acetyltransferase</fullName>
    </submittedName>
</protein>
<evidence type="ECO:0000313" key="3">
    <source>
        <dbReference type="Proteomes" id="UP000472320"/>
    </source>
</evidence>
<dbReference type="GO" id="GO:0016740">
    <property type="term" value="F:transferase activity"/>
    <property type="evidence" value="ECO:0007669"/>
    <property type="project" value="UniProtKB-KW"/>
</dbReference>
<evidence type="ECO:0000313" key="2">
    <source>
        <dbReference type="EMBL" id="MTW14353.1"/>
    </source>
</evidence>
<organism evidence="2 3">
    <name type="scientific">Massilia eburnea</name>
    <dbReference type="NCBI Taxonomy" id="1776165"/>
    <lineage>
        <taxon>Bacteria</taxon>
        <taxon>Pseudomonadati</taxon>
        <taxon>Pseudomonadota</taxon>
        <taxon>Betaproteobacteria</taxon>
        <taxon>Burkholderiales</taxon>
        <taxon>Oxalobacteraceae</taxon>
        <taxon>Telluria group</taxon>
        <taxon>Massilia</taxon>
    </lineage>
</organism>
<proteinExistence type="predicted"/>
<evidence type="ECO:0000259" key="1">
    <source>
        <dbReference type="Pfam" id="PF13480"/>
    </source>
</evidence>
<dbReference type="Proteomes" id="UP000472320">
    <property type="component" value="Unassembled WGS sequence"/>
</dbReference>
<dbReference type="Gene3D" id="3.40.630.30">
    <property type="match status" value="1"/>
</dbReference>
<name>A0A6L6QSD5_9BURK</name>
<sequence>MNWQLYPATAFARHAGQWQALNLASQRSALLHPDFVQALVDQFATQDDWLAICQQEGNIVAMTLLRQRRGGRWNSFQPSQQPLALWLHHPHAPLAALLHGLLRALPGWPLVCNLTQFDPALVARPAEPDLHCVDALVTARLTIQGSFDDYWQARSRNLRNNLGKQRKRLQREGIVPRLEVVREEAAVAQAIADYGRLESSGWKGREGTAVHADNAQGHFYRKMLEAFCRRGQGCILRYWFGEQLAAMNLCIEDGDSLIVLKTSYDEQLEGHYSPAFLLREDTLRQLFAEGRPRRLEFYGRTMEWHLRWTDEVRTMYHLTHYRWQLLGWLHTQLRVPALPQNGSHKLFPN</sequence>